<evidence type="ECO:0000256" key="2">
    <source>
        <dbReference type="SAM" id="MobiDB-lite"/>
    </source>
</evidence>
<evidence type="ECO:0000313" key="4">
    <source>
        <dbReference type="Proteomes" id="UP001153076"/>
    </source>
</evidence>
<evidence type="ECO:0000256" key="1">
    <source>
        <dbReference type="SAM" id="Coils"/>
    </source>
</evidence>
<accession>A0A9Q1JPQ0</accession>
<feature type="region of interest" description="Disordered" evidence="2">
    <location>
        <begin position="174"/>
        <end position="194"/>
    </location>
</feature>
<keyword evidence="1" id="KW-0175">Coiled coil</keyword>
<comment type="caution">
    <text evidence="3">The sequence shown here is derived from an EMBL/GenBank/DDBJ whole genome shotgun (WGS) entry which is preliminary data.</text>
</comment>
<reference evidence="3" key="1">
    <citation type="submission" date="2022-04" db="EMBL/GenBank/DDBJ databases">
        <title>Carnegiea gigantea Genome sequencing and assembly v2.</title>
        <authorList>
            <person name="Copetti D."/>
            <person name="Sanderson M.J."/>
            <person name="Burquez A."/>
            <person name="Wojciechowski M.F."/>
        </authorList>
    </citation>
    <scope>NUCLEOTIDE SEQUENCE</scope>
    <source>
        <strain evidence="3">SGP5-SGP5p</strain>
        <tissue evidence="3">Aerial part</tissue>
    </source>
</reference>
<dbReference type="Proteomes" id="UP001153076">
    <property type="component" value="Unassembled WGS sequence"/>
</dbReference>
<name>A0A9Q1JPQ0_9CARY</name>
<sequence>MAEELMVEWEKLKLTKEEEEEAEYKVEIPEERKEEIALSLLGKFLTHNALSIKTMKTITQAIWRPLRGMVVKELDKNLNGLAHSNSRTSLLTKRGSGRKPTTSRQYVRQGALPSHTLKVCEVIDPETSASDLQYGAWLRASPMKSRRRNAEMELAEERRLFTAFRTQRTSKGAWKKLGFNEDTEEGSLKRNHTA</sequence>
<feature type="coiled-coil region" evidence="1">
    <location>
        <begin position="2"/>
        <end position="34"/>
    </location>
</feature>
<organism evidence="3 4">
    <name type="scientific">Carnegiea gigantea</name>
    <dbReference type="NCBI Taxonomy" id="171969"/>
    <lineage>
        <taxon>Eukaryota</taxon>
        <taxon>Viridiplantae</taxon>
        <taxon>Streptophyta</taxon>
        <taxon>Embryophyta</taxon>
        <taxon>Tracheophyta</taxon>
        <taxon>Spermatophyta</taxon>
        <taxon>Magnoliopsida</taxon>
        <taxon>eudicotyledons</taxon>
        <taxon>Gunneridae</taxon>
        <taxon>Pentapetalae</taxon>
        <taxon>Caryophyllales</taxon>
        <taxon>Cactineae</taxon>
        <taxon>Cactaceae</taxon>
        <taxon>Cactoideae</taxon>
        <taxon>Echinocereeae</taxon>
        <taxon>Carnegiea</taxon>
    </lineage>
</organism>
<keyword evidence="4" id="KW-1185">Reference proteome</keyword>
<gene>
    <name evidence="3" type="ORF">Cgig2_019031</name>
</gene>
<evidence type="ECO:0000313" key="3">
    <source>
        <dbReference type="EMBL" id="KAJ8428738.1"/>
    </source>
</evidence>
<proteinExistence type="predicted"/>
<protein>
    <submittedName>
        <fullName evidence="3">Uncharacterized protein</fullName>
    </submittedName>
</protein>
<dbReference type="OrthoDB" id="991972at2759"/>
<dbReference type="EMBL" id="JAKOGI010000974">
    <property type="protein sequence ID" value="KAJ8428738.1"/>
    <property type="molecule type" value="Genomic_DNA"/>
</dbReference>
<dbReference type="AlphaFoldDB" id="A0A9Q1JPQ0"/>